<dbReference type="PANTHER" id="PTHR30250">
    <property type="entry name" value="PST FAMILY PREDICTED COLANIC ACID TRANSPORTER"/>
    <property type="match status" value="1"/>
</dbReference>
<evidence type="ECO:0000313" key="7">
    <source>
        <dbReference type="EMBL" id="MQO54887.1"/>
    </source>
</evidence>
<keyword evidence="5 6" id="KW-0472">Membrane</keyword>
<comment type="subcellular location">
    <subcellularLocation>
        <location evidence="1">Cell membrane</location>
        <topology evidence="1">Multi-pass membrane protein</topology>
    </subcellularLocation>
</comment>
<dbReference type="EMBL" id="VZAZ01000016">
    <property type="protein sequence ID" value="MQO54887.1"/>
    <property type="molecule type" value="Genomic_DNA"/>
</dbReference>
<name>A0A6A7VM79_9BACT</name>
<evidence type="ECO:0000256" key="3">
    <source>
        <dbReference type="ARBA" id="ARBA00022692"/>
    </source>
</evidence>
<keyword evidence="2" id="KW-1003">Cell membrane</keyword>
<dbReference type="Proteomes" id="UP000358159">
    <property type="component" value="Unassembled WGS sequence"/>
</dbReference>
<feature type="transmembrane region" description="Helical" evidence="6">
    <location>
        <begin position="49"/>
        <end position="71"/>
    </location>
</feature>
<feature type="transmembrane region" description="Helical" evidence="6">
    <location>
        <begin position="375"/>
        <end position="391"/>
    </location>
</feature>
<dbReference type="Pfam" id="PF01943">
    <property type="entry name" value="Polysacc_synt"/>
    <property type="match status" value="1"/>
</dbReference>
<feature type="transmembrane region" description="Helical" evidence="6">
    <location>
        <begin position="92"/>
        <end position="117"/>
    </location>
</feature>
<evidence type="ECO:0000256" key="6">
    <source>
        <dbReference type="SAM" id="Phobius"/>
    </source>
</evidence>
<feature type="transmembrane region" description="Helical" evidence="6">
    <location>
        <begin position="397"/>
        <end position="416"/>
    </location>
</feature>
<feature type="transmembrane region" description="Helical" evidence="6">
    <location>
        <begin position="302"/>
        <end position="325"/>
    </location>
</feature>
<organism evidence="7 8">
    <name type="scientific">Segatella copri</name>
    <dbReference type="NCBI Taxonomy" id="165179"/>
    <lineage>
        <taxon>Bacteria</taxon>
        <taxon>Pseudomonadati</taxon>
        <taxon>Bacteroidota</taxon>
        <taxon>Bacteroidia</taxon>
        <taxon>Bacteroidales</taxon>
        <taxon>Prevotellaceae</taxon>
        <taxon>Segatella</taxon>
    </lineage>
</organism>
<feature type="transmembrane region" description="Helical" evidence="6">
    <location>
        <begin position="337"/>
        <end position="363"/>
    </location>
</feature>
<dbReference type="InterPro" id="IPR002797">
    <property type="entry name" value="Polysacc_synth"/>
</dbReference>
<evidence type="ECO:0000256" key="5">
    <source>
        <dbReference type="ARBA" id="ARBA00023136"/>
    </source>
</evidence>
<feature type="transmembrane region" description="Helical" evidence="6">
    <location>
        <begin position="21"/>
        <end position="43"/>
    </location>
</feature>
<feature type="transmembrane region" description="Helical" evidence="6">
    <location>
        <begin position="152"/>
        <end position="174"/>
    </location>
</feature>
<dbReference type="AlphaFoldDB" id="A0A6A7VM79"/>
<evidence type="ECO:0000256" key="2">
    <source>
        <dbReference type="ARBA" id="ARBA00022475"/>
    </source>
</evidence>
<gene>
    <name evidence="7" type="ORF">F7D42_04000</name>
</gene>
<reference evidence="7 8" key="1">
    <citation type="submission" date="2019-09" db="EMBL/GenBank/DDBJ databases">
        <title>Distinct polysaccharide growth profiles of human intestinal Prevotella copri isolates.</title>
        <authorList>
            <person name="Fehlner-Peach H."/>
            <person name="Magnabosco C."/>
            <person name="Raghavan V."/>
            <person name="Scher J.U."/>
            <person name="Tett A."/>
            <person name="Cox L.M."/>
            <person name="Gottsegen C."/>
            <person name="Watters A."/>
            <person name="Wiltshire- Gordon J.D."/>
            <person name="Segata N."/>
            <person name="Bonneau R."/>
            <person name="Littman D.R."/>
        </authorList>
    </citation>
    <scope>NUCLEOTIDE SEQUENCE [LARGE SCALE GENOMIC DNA]</scope>
    <source>
        <strain evidence="7 8">BVe41219</strain>
    </source>
</reference>
<comment type="caution">
    <text evidence="7">The sequence shown here is derived from an EMBL/GenBank/DDBJ whole genome shotgun (WGS) entry which is preliminary data.</text>
</comment>
<feature type="transmembrane region" description="Helical" evidence="6">
    <location>
        <begin position="123"/>
        <end position="145"/>
    </location>
</feature>
<feature type="transmembrane region" description="Helical" evidence="6">
    <location>
        <begin position="180"/>
        <end position="204"/>
    </location>
</feature>
<dbReference type="PANTHER" id="PTHR30250:SF11">
    <property type="entry name" value="O-ANTIGEN TRANSPORTER-RELATED"/>
    <property type="match status" value="1"/>
</dbReference>
<dbReference type="GO" id="GO:0005886">
    <property type="term" value="C:plasma membrane"/>
    <property type="evidence" value="ECO:0007669"/>
    <property type="project" value="UniProtKB-SubCell"/>
</dbReference>
<dbReference type="InterPro" id="IPR050833">
    <property type="entry name" value="Poly_Biosynth_Transport"/>
</dbReference>
<dbReference type="RefSeq" id="WP_153095232.1">
    <property type="nucleotide sequence ID" value="NZ_VZAZ01000016.1"/>
</dbReference>
<accession>A0A6A7VM79</accession>
<evidence type="ECO:0000256" key="1">
    <source>
        <dbReference type="ARBA" id="ARBA00004651"/>
    </source>
</evidence>
<proteinExistence type="predicted"/>
<keyword evidence="3 6" id="KW-0812">Transmembrane</keyword>
<sequence>MQPIKIKQQISTNRKELVDTLYLMMLQGINQLLPIFVMPYLMIKLGATGYGYVGFALSVIQYLIIIVDFGFNLSATKHIAMVKDDYVERSRVFWNVIAAKSVLLTVSAVILGTLLVAVPTFQFYSRAIIATFPMLLGSVFTFMWFFQGIGKIRLFSIINTISKVTLLPLIFIFVKSPNDYVLAAFLQAAVFLFTAIISNVYIIYKRLINWVPPIWTGIQSELHTSFPLFLSSASTSIYTQLIVVVLGFYCTTDIIGKYSSAERIMRAVCFLVYTPLNQVFFPKISSVSAKNRSEARRLFGQVRILVLMVMAIVGVAIWTSSIWLPSVLGEDYSGLDIYLKIFALTPFAIGVGGVYGQMGLIALGNEHTNHRFRDVYFIAAIASICMMFIFIPSLQAIGASIVVTATEVVVAILMIYNYKKYLKTC</sequence>
<evidence type="ECO:0000313" key="8">
    <source>
        <dbReference type="Proteomes" id="UP000358159"/>
    </source>
</evidence>
<protein>
    <submittedName>
        <fullName evidence="7">Oligosaccharide flippase family protein</fullName>
    </submittedName>
</protein>
<evidence type="ECO:0000256" key="4">
    <source>
        <dbReference type="ARBA" id="ARBA00022989"/>
    </source>
</evidence>
<keyword evidence="4 6" id="KW-1133">Transmembrane helix</keyword>